<feature type="region of interest" description="Disordered" evidence="1">
    <location>
        <begin position="177"/>
        <end position="242"/>
    </location>
</feature>
<proteinExistence type="predicted"/>
<evidence type="ECO:0000313" key="2">
    <source>
        <dbReference type="EMBL" id="MFD1567843.1"/>
    </source>
</evidence>
<evidence type="ECO:0000313" key="3">
    <source>
        <dbReference type="Proteomes" id="UP001597139"/>
    </source>
</evidence>
<sequence length="384" mass="40367">MNLYRTSESGLVAVQPLEPGETEGLAGALLRGPGGELGAEDVFFVTSKVGDGTATALALDAAGTAVVLGAADGEVGSGVVTDALQRASAVADRGYDELDAEFDGEGLREAHADYFGREPLAPGSFNDDQRVRLLGGRFADDALDLAAFLSDRELSVDPVHVEAFGDPTSGEFLVRFEGDDDTDDGVETAADGTGTEQWVAGASAASTADDHETPAASEPADTDEGGDGDAGSKEAATADDEPIELPELLSAVADGVSERLVGTFETDPGDLVSVERGNELLVRPDESAYAGGVLRYRLRVESDGTVGFEVNIYGGSEAEKERMRALIRENEGAIETELGYEVSPTYDGFEAVHQFDTFDRGTVAAVVDEFDRLVRFFHPRVSRA</sequence>
<dbReference type="Proteomes" id="UP001597139">
    <property type="component" value="Unassembled WGS sequence"/>
</dbReference>
<reference evidence="2 3" key="1">
    <citation type="journal article" date="2019" name="Int. J. Syst. Evol. Microbiol.">
        <title>The Global Catalogue of Microorganisms (GCM) 10K type strain sequencing project: providing services to taxonomists for standard genome sequencing and annotation.</title>
        <authorList>
            <consortium name="The Broad Institute Genomics Platform"/>
            <consortium name="The Broad Institute Genome Sequencing Center for Infectious Disease"/>
            <person name="Wu L."/>
            <person name="Ma J."/>
        </authorList>
    </citation>
    <scope>NUCLEOTIDE SEQUENCE [LARGE SCALE GENOMIC DNA]</scope>
    <source>
        <strain evidence="2 3">CGMCC 1.12859</strain>
    </source>
</reference>
<gene>
    <name evidence="2" type="ORF">ACFSAU_10085</name>
</gene>
<dbReference type="AlphaFoldDB" id="A0ABD6BRT8"/>
<organism evidence="2 3">
    <name type="scientific">Halolamina litorea</name>
    <dbReference type="NCBI Taxonomy" id="1515593"/>
    <lineage>
        <taxon>Archaea</taxon>
        <taxon>Methanobacteriati</taxon>
        <taxon>Methanobacteriota</taxon>
        <taxon>Stenosarchaea group</taxon>
        <taxon>Halobacteria</taxon>
        <taxon>Halobacteriales</taxon>
        <taxon>Haloferacaceae</taxon>
    </lineage>
</organism>
<dbReference type="EMBL" id="JBHUCZ010000009">
    <property type="protein sequence ID" value="MFD1567843.1"/>
    <property type="molecule type" value="Genomic_DNA"/>
</dbReference>
<protein>
    <submittedName>
        <fullName evidence="2">Uncharacterized protein</fullName>
    </submittedName>
</protein>
<feature type="compositionally biased region" description="Low complexity" evidence="1">
    <location>
        <begin position="187"/>
        <end position="196"/>
    </location>
</feature>
<name>A0ABD6BRT8_9EURY</name>
<keyword evidence="3" id="KW-1185">Reference proteome</keyword>
<dbReference type="RefSeq" id="WP_267646989.1">
    <property type="nucleotide sequence ID" value="NZ_JANHGR010000001.1"/>
</dbReference>
<comment type="caution">
    <text evidence="2">The sequence shown here is derived from an EMBL/GenBank/DDBJ whole genome shotgun (WGS) entry which is preliminary data.</text>
</comment>
<accession>A0ABD6BRT8</accession>
<evidence type="ECO:0000256" key="1">
    <source>
        <dbReference type="SAM" id="MobiDB-lite"/>
    </source>
</evidence>